<keyword evidence="2" id="KW-1185">Reference proteome</keyword>
<evidence type="ECO:0000313" key="2">
    <source>
        <dbReference type="Proteomes" id="UP000759131"/>
    </source>
</evidence>
<organism evidence="1">
    <name type="scientific">Medioppia subpectinata</name>
    <dbReference type="NCBI Taxonomy" id="1979941"/>
    <lineage>
        <taxon>Eukaryota</taxon>
        <taxon>Metazoa</taxon>
        <taxon>Ecdysozoa</taxon>
        <taxon>Arthropoda</taxon>
        <taxon>Chelicerata</taxon>
        <taxon>Arachnida</taxon>
        <taxon>Acari</taxon>
        <taxon>Acariformes</taxon>
        <taxon>Sarcoptiformes</taxon>
        <taxon>Oribatida</taxon>
        <taxon>Brachypylina</taxon>
        <taxon>Oppioidea</taxon>
        <taxon>Oppiidae</taxon>
        <taxon>Medioppia</taxon>
    </lineage>
</organism>
<feature type="non-terminal residue" evidence="1">
    <location>
        <position position="98"/>
    </location>
</feature>
<gene>
    <name evidence="1" type="ORF">OSB1V03_LOCUS17048</name>
</gene>
<sequence>VVCKISVNAHQANQQGALVADKRYFGVFRCNKCSGKWESASCWLGFKQQCNCCGQWSEPSHMRPLRASEYTVIGKHGIHVVDKCQKCQSLGRDCSRND</sequence>
<evidence type="ECO:0000313" key="1">
    <source>
        <dbReference type="EMBL" id="CAD7637600.1"/>
    </source>
</evidence>
<dbReference type="Proteomes" id="UP000759131">
    <property type="component" value="Unassembled WGS sequence"/>
</dbReference>
<name>A0A7R9QB40_9ACAR</name>
<evidence type="ECO:0008006" key="3">
    <source>
        <dbReference type="Google" id="ProtNLM"/>
    </source>
</evidence>
<dbReference type="EMBL" id="CAJPIZ010019857">
    <property type="protein sequence ID" value="CAG2117094.1"/>
    <property type="molecule type" value="Genomic_DNA"/>
</dbReference>
<accession>A0A7R9QB40</accession>
<proteinExistence type="predicted"/>
<dbReference type="AlphaFoldDB" id="A0A7R9QB40"/>
<reference evidence="1" key="1">
    <citation type="submission" date="2020-11" db="EMBL/GenBank/DDBJ databases">
        <authorList>
            <person name="Tran Van P."/>
        </authorList>
    </citation>
    <scope>NUCLEOTIDE SEQUENCE</scope>
</reference>
<dbReference type="EMBL" id="OC874432">
    <property type="protein sequence ID" value="CAD7637600.1"/>
    <property type="molecule type" value="Genomic_DNA"/>
</dbReference>
<protein>
    <recommendedName>
        <fullName evidence="3">Zinc-binding domain-containing protein</fullName>
    </recommendedName>
</protein>